<evidence type="ECO:0000313" key="2">
    <source>
        <dbReference type="Proteomes" id="UP001056120"/>
    </source>
</evidence>
<dbReference type="EMBL" id="CM042026">
    <property type="protein sequence ID" value="KAI3804291.1"/>
    <property type="molecule type" value="Genomic_DNA"/>
</dbReference>
<name>A0ACB9I950_9ASTR</name>
<proteinExistence type="predicted"/>
<keyword evidence="2" id="KW-1185">Reference proteome</keyword>
<organism evidence="1 2">
    <name type="scientific">Smallanthus sonchifolius</name>
    <dbReference type="NCBI Taxonomy" id="185202"/>
    <lineage>
        <taxon>Eukaryota</taxon>
        <taxon>Viridiplantae</taxon>
        <taxon>Streptophyta</taxon>
        <taxon>Embryophyta</taxon>
        <taxon>Tracheophyta</taxon>
        <taxon>Spermatophyta</taxon>
        <taxon>Magnoliopsida</taxon>
        <taxon>eudicotyledons</taxon>
        <taxon>Gunneridae</taxon>
        <taxon>Pentapetalae</taxon>
        <taxon>asterids</taxon>
        <taxon>campanulids</taxon>
        <taxon>Asterales</taxon>
        <taxon>Asteraceae</taxon>
        <taxon>Asteroideae</taxon>
        <taxon>Heliantheae alliance</taxon>
        <taxon>Millerieae</taxon>
        <taxon>Smallanthus</taxon>
    </lineage>
</organism>
<accession>A0ACB9I950</accession>
<gene>
    <name evidence="1" type="ORF">L1987_25722</name>
</gene>
<comment type="caution">
    <text evidence="1">The sequence shown here is derived from an EMBL/GenBank/DDBJ whole genome shotgun (WGS) entry which is preliminary data.</text>
</comment>
<sequence>MRCKAIIVNSFLELETHAIHALSSDDTVPLVYPVGPILNLEGGSGAGKPLDDGVIKWLDNQPPSSVVFLCFGSMGSFGEVQVKEIARALEQSGHCFEWSLRQPPSYSTSIVTRDYKHPEEVLWEGFLERTEGIGKVAVLAHRAVRGFVSHCGWNSLLESLSFGVPVATWPMYAELQLNAFEMVVELGLAVEIKLDYKKDLFNPMAETVIVMADEIESGIRRLMEDESVRGEVKKMSEKCRSTVKLKTSLSHVVLNFSILDDLETEEARNLNTSPAR</sequence>
<protein>
    <submittedName>
        <fullName evidence="1">Uncharacterized protein</fullName>
    </submittedName>
</protein>
<evidence type="ECO:0000313" key="1">
    <source>
        <dbReference type="EMBL" id="KAI3804291.1"/>
    </source>
</evidence>
<reference evidence="1 2" key="2">
    <citation type="journal article" date="2022" name="Mol. Ecol. Resour.">
        <title>The genomes of chicory, endive, great burdock and yacon provide insights into Asteraceae paleo-polyploidization history and plant inulin production.</title>
        <authorList>
            <person name="Fan W."/>
            <person name="Wang S."/>
            <person name="Wang H."/>
            <person name="Wang A."/>
            <person name="Jiang F."/>
            <person name="Liu H."/>
            <person name="Zhao H."/>
            <person name="Xu D."/>
            <person name="Zhang Y."/>
        </authorList>
    </citation>
    <scope>NUCLEOTIDE SEQUENCE [LARGE SCALE GENOMIC DNA]</scope>
    <source>
        <strain evidence="2">cv. Yunnan</strain>
        <tissue evidence="1">Leaves</tissue>
    </source>
</reference>
<reference evidence="2" key="1">
    <citation type="journal article" date="2022" name="Mol. Ecol. Resour.">
        <title>The genomes of chicory, endive, great burdock and yacon provide insights into Asteraceae palaeo-polyploidization history and plant inulin production.</title>
        <authorList>
            <person name="Fan W."/>
            <person name="Wang S."/>
            <person name="Wang H."/>
            <person name="Wang A."/>
            <person name="Jiang F."/>
            <person name="Liu H."/>
            <person name="Zhao H."/>
            <person name="Xu D."/>
            <person name="Zhang Y."/>
        </authorList>
    </citation>
    <scope>NUCLEOTIDE SEQUENCE [LARGE SCALE GENOMIC DNA]</scope>
    <source>
        <strain evidence="2">cv. Yunnan</strain>
    </source>
</reference>
<dbReference type="Proteomes" id="UP001056120">
    <property type="component" value="Linkage Group LG09"/>
</dbReference>